<evidence type="ECO:0000313" key="5">
    <source>
        <dbReference type="Proteomes" id="UP001165121"/>
    </source>
</evidence>
<feature type="region of interest" description="Disordered" evidence="2">
    <location>
        <begin position="134"/>
        <end position="154"/>
    </location>
</feature>
<dbReference type="InterPro" id="IPR006600">
    <property type="entry name" value="HTH_CenpB_DNA-bd_dom"/>
</dbReference>
<proteinExistence type="predicted"/>
<feature type="domain" description="HTH CENPB-type" evidence="3">
    <location>
        <begin position="39"/>
        <end position="82"/>
    </location>
</feature>
<reference evidence="4" key="1">
    <citation type="submission" date="2023-04" db="EMBL/GenBank/DDBJ databases">
        <title>Phytophthora fragariaefolia NBRC 109709.</title>
        <authorList>
            <person name="Ichikawa N."/>
            <person name="Sato H."/>
            <person name="Tonouchi N."/>
        </authorList>
    </citation>
    <scope>NUCLEOTIDE SEQUENCE</scope>
    <source>
        <strain evidence="4">NBRC 109709</strain>
    </source>
</reference>
<evidence type="ECO:0000256" key="2">
    <source>
        <dbReference type="SAM" id="MobiDB-lite"/>
    </source>
</evidence>
<dbReference type="Pfam" id="PF03221">
    <property type="entry name" value="HTH_Tnp_Tc5"/>
    <property type="match status" value="1"/>
</dbReference>
<dbReference type="GO" id="GO:0003677">
    <property type="term" value="F:DNA binding"/>
    <property type="evidence" value="ECO:0007669"/>
    <property type="project" value="UniProtKB-KW"/>
</dbReference>
<evidence type="ECO:0000256" key="1">
    <source>
        <dbReference type="ARBA" id="ARBA00023125"/>
    </source>
</evidence>
<name>A0A9W6X9K7_9STRA</name>
<protein>
    <submittedName>
        <fullName evidence="4">Unnamed protein product</fullName>
    </submittedName>
</protein>
<organism evidence="4 5">
    <name type="scientific">Phytophthora fragariaefolia</name>
    <dbReference type="NCBI Taxonomy" id="1490495"/>
    <lineage>
        <taxon>Eukaryota</taxon>
        <taxon>Sar</taxon>
        <taxon>Stramenopiles</taxon>
        <taxon>Oomycota</taxon>
        <taxon>Peronosporomycetes</taxon>
        <taxon>Peronosporales</taxon>
        <taxon>Peronosporaceae</taxon>
        <taxon>Phytophthora</taxon>
    </lineage>
</organism>
<keyword evidence="1" id="KW-0238">DNA-binding</keyword>
<evidence type="ECO:0000259" key="3">
    <source>
        <dbReference type="Pfam" id="PF03221"/>
    </source>
</evidence>
<evidence type="ECO:0000313" key="4">
    <source>
        <dbReference type="EMBL" id="GMF34191.1"/>
    </source>
</evidence>
<dbReference type="Gene3D" id="1.10.10.60">
    <property type="entry name" value="Homeodomain-like"/>
    <property type="match status" value="1"/>
</dbReference>
<feature type="compositionally biased region" description="Acidic residues" evidence="2">
    <location>
        <begin position="136"/>
        <end position="154"/>
    </location>
</feature>
<dbReference type="Proteomes" id="UP001165121">
    <property type="component" value="Unassembled WGS sequence"/>
</dbReference>
<dbReference type="AlphaFoldDB" id="A0A9W6X9K7"/>
<keyword evidence="5" id="KW-1185">Reference proteome</keyword>
<comment type="caution">
    <text evidence="4">The sequence shown here is derived from an EMBL/GenBank/DDBJ whole genome shotgun (WGS) entry which is preliminary data.</text>
</comment>
<gene>
    <name evidence="4" type="ORF">Pfra01_000871500</name>
</gene>
<accession>A0A9W6X9K7</accession>
<dbReference type="EMBL" id="BSXT01000798">
    <property type="protein sequence ID" value="GMF34191.1"/>
    <property type="molecule type" value="Genomic_DNA"/>
</dbReference>
<dbReference type="OrthoDB" id="128847at2759"/>
<sequence>MHQASTIRAACESGRGHHHNIRDLGAAMVLPKAAEVDIVLWLNTLRKDGSPVSRVMLQLQAMHLAKEHDLEDKFAASSTWVNWGDLSIDTIVSGFAKVGILTDTRVAEAMPTEDAPQIESCIVEELENCNLVDGEFGSDDDIENESDSDDESNL</sequence>